<name>A0A386HMQ7_9BACT</name>
<dbReference type="Proteomes" id="UP000266118">
    <property type="component" value="Chromosome"/>
</dbReference>
<dbReference type="RefSeq" id="WP_119986032.1">
    <property type="nucleotide sequence ID" value="NZ_CP032489.1"/>
</dbReference>
<evidence type="ECO:0000313" key="1">
    <source>
        <dbReference type="EMBL" id="AYD47188.1"/>
    </source>
</evidence>
<evidence type="ECO:0008006" key="3">
    <source>
        <dbReference type="Google" id="ProtNLM"/>
    </source>
</evidence>
<sequence>MKRSIINPTIKPLEILIGDWEMELTNASFLPKKSDKIKGLTTFEVTENGGFLVERQGDIPLPWSRWVIGRDDSEQNYTVLYFDDRGVSRKYEMNFKNDVWKKWRKATDFWQRFEGKISKDGKTIKAYWELSTDNGKSWKHDFDLTYTRINY</sequence>
<dbReference type="AlphaFoldDB" id="A0A386HMQ7"/>
<accession>A0A386HMQ7</accession>
<dbReference type="KEGG" id="ark:D6B99_05920"/>
<evidence type="ECO:0000313" key="2">
    <source>
        <dbReference type="Proteomes" id="UP000266118"/>
    </source>
</evidence>
<organism evidence="1 2">
    <name type="scientific">Arachidicoccus soli</name>
    <dbReference type="NCBI Taxonomy" id="2341117"/>
    <lineage>
        <taxon>Bacteria</taxon>
        <taxon>Pseudomonadati</taxon>
        <taxon>Bacteroidota</taxon>
        <taxon>Chitinophagia</taxon>
        <taxon>Chitinophagales</taxon>
        <taxon>Chitinophagaceae</taxon>
        <taxon>Arachidicoccus</taxon>
    </lineage>
</organism>
<dbReference type="OrthoDB" id="8481162at2"/>
<protein>
    <recommendedName>
        <fullName evidence="3">DUF1579 domain-containing protein</fullName>
    </recommendedName>
</protein>
<gene>
    <name evidence="1" type="ORF">D6B99_05920</name>
</gene>
<dbReference type="EMBL" id="CP032489">
    <property type="protein sequence ID" value="AYD47188.1"/>
    <property type="molecule type" value="Genomic_DNA"/>
</dbReference>
<proteinExistence type="predicted"/>
<keyword evidence="2" id="KW-1185">Reference proteome</keyword>
<reference evidence="1 2" key="1">
    <citation type="submission" date="2018-09" db="EMBL/GenBank/DDBJ databases">
        <title>Arachidicoccus sp. nov., a bacterium isolated from soil.</title>
        <authorList>
            <person name="Weon H.-Y."/>
            <person name="Kwon S.-W."/>
            <person name="Lee S.A."/>
        </authorList>
    </citation>
    <scope>NUCLEOTIDE SEQUENCE [LARGE SCALE GENOMIC DNA]</scope>
    <source>
        <strain evidence="1 2">KIS59-12</strain>
    </source>
</reference>